<gene>
    <name evidence="1" type="ORF">OE105_04620</name>
</gene>
<sequence>MRERNTSRLILNFGKKLRDNEKGGDSSNMRYLAVVNYEQLDSITFFVANLYDDNGYLADQIITPKTTDDDAIIKIRELALLYDTTNLEVWTSTKSLYKKLLQEAGMAASLEERSATLDTLRAINEHSDLLHEFYFLDKLPKSKLKKLGGLIECIKKKLSKHKN</sequence>
<dbReference type="KEGG" id="fhl:OE105_04620"/>
<dbReference type="EMBL" id="CP106877">
    <property type="protein sequence ID" value="WAA13401.1"/>
    <property type="molecule type" value="Genomic_DNA"/>
</dbReference>
<dbReference type="Proteomes" id="UP001164726">
    <property type="component" value="Chromosome"/>
</dbReference>
<name>A0A9E8M1E2_9BACI</name>
<accession>A0A9E8M1E2</accession>
<protein>
    <submittedName>
        <fullName evidence="1">Uncharacterized protein</fullName>
    </submittedName>
</protein>
<evidence type="ECO:0000313" key="1">
    <source>
        <dbReference type="EMBL" id="WAA13401.1"/>
    </source>
</evidence>
<proteinExistence type="predicted"/>
<reference evidence="1" key="1">
    <citation type="submission" date="2022-09" db="EMBL/GenBank/DDBJ databases">
        <title>Complete Genomes of Fervidibacillus albus and Fervidibacillus halotolerans isolated from tidal flat sediments.</title>
        <authorList>
            <person name="Kwon K.K."/>
            <person name="Yang S.-H."/>
            <person name="Park M.J."/>
            <person name="Oh H.-M."/>
        </authorList>
    </citation>
    <scope>NUCLEOTIDE SEQUENCE</scope>
    <source>
        <strain evidence="1">MEBiC13594</strain>
    </source>
</reference>
<keyword evidence="2" id="KW-1185">Reference proteome</keyword>
<evidence type="ECO:0000313" key="2">
    <source>
        <dbReference type="Proteomes" id="UP001164726"/>
    </source>
</evidence>
<dbReference type="RefSeq" id="WP_275421566.1">
    <property type="nucleotide sequence ID" value="NZ_CP106877.1"/>
</dbReference>
<dbReference type="AlphaFoldDB" id="A0A9E8M1E2"/>
<organism evidence="1 2">
    <name type="scientific">Fervidibacillus halotolerans</name>
    <dbReference type="NCBI Taxonomy" id="2980027"/>
    <lineage>
        <taxon>Bacteria</taxon>
        <taxon>Bacillati</taxon>
        <taxon>Bacillota</taxon>
        <taxon>Bacilli</taxon>
        <taxon>Bacillales</taxon>
        <taxon>Bacillaceae</taxon>
        <taxon>Fervidibacillus</taxon>
    </lineage>
</organism>